<organism evidence="2 3">
    <name type="scientific">Rhipicephalus sanguineus</name>
    <name type="common">Brown dog tick</name>
    <name type="synonym">Ixodes sanguineus</name>
    <dbReference type="NCBI Taxonomy" id="34632"/>
    <lineage>
        <taxon>Eukaryota</taxon>
        <taxon>Metazoa</taxon>
        <taxon>Ecdysozoa</taxon>
        <taxon>Arthropoda</taxon>
        <taxon>Chelicerata</taxon>
        <taxon>Arachnida</taxon>
        <taxon>Acari</taxon>
        <taxon>Parasitiformes</taxon>
        <taxon>Ixodida</taxon>
        <taxon>Ixodoidea</taxon>
        <taxon>Ixodidae</taxon>
        <taxon>Rhipicephalinae</taxon>
        <taxon>Rhipicephalus</taxon>
        <taxon>Rhipicephalus</taxon>
    </lineage>
</organism>
<proteinExistence type="predicted"/>
<reference evidence="2" key="1">
    <citation type="journal article" date="2020" name="Cell">
        <title>Large-Scale Comparative Analyses of Tick Genomes Elucidate Their Genetic Diversity and Vector Capacities.</title>
        <authorList>
            <consortium name="Tick Genome and Microbiome Consortium (TIGMIC)"/>
            <person name="Jia N."/>
            <person name="Wang J."/>
            <person name="Shi W."/>
            <person name="Du L."/>
            <person name="Sun Y."/>
            <person name="Zhan W."/>
            <person name="Jiang J.F."/>
            <person name="Wang Q."/>
            <person name="Zhang B."/>
            <person name="Ji P."/>
            <person name="Bell-Sakyi L."/>
            <person name="Cui X.M."/>
            <person name="Yuan T.T."/>
            <person name="Jiang B.G."/>
            <person name="Yang W.F."/>
            <person name="Lam T.T."/>
            <person name="Chang Q.C."/>
            <person name="Ding S.J."/>
            <person name="Wang X.J."/>
            <person name="Zhu J.G."/>
            <person name="Ruan X.D."/>
            <person name="Zhao L."/>
            <person name="Wei J.T."/>
            <person name="Ye R.Z."/>
            <person name="Que T.C."/>
            <person name="Du C.H."/>
            <person name="Zhou Y.H."/>
            <person name="Cheng J.X."/>
            <person name="Dai P.F."/>
            <person name="Guo W.B."/>
            <person name="Han X.H."/>
            <person name="Huang E.J."/>
            <person name="Li L.F."/>
            <person name="Wei W."/>
            <person name="Gao Y.C."/>
            <person name="Liu J.Z."/>
            <person name="Shao H.Z."/>
            <person name="Wang X."/>
            <person name="Wang C.C."/>
            <person name="Yang T.C."/>
            <person name="Huo Q.B."/>
            <person name="Li W."/>
            <person name="Chen H.Y."/>
            <person name="Chen S.E."/>
            <person name="Zhou L.G."/>
            <person name="Ni X.B."/>
            <person name="Tian J.H."/>
            <person name="Sheng Y."/>
            <person name="Liu T."/>
            <person name="Pan Y.S."/>
            <person name="Xia L.Y."/>
            <person name="Li J."/>
            <person name="Zhao F."/>
            <person name="Cao W.C."/>
        </authorList>
    </citation>
    <scope>NUCLEOTIDE SEQUENCE</scope>
    <source>
        <strain evidence="2">Rsan-2018</strain>
    </source>
</reference>
<dbReference type="AlphaFoldDB" id="A0A9D4PHJ9"/>
<gene>
    <name evidence="2" type="ORF">HPB52_020214</name>
</gene>
<accession>A0A9D4PHJ9</accession>
<reference evidence="2" key="2">
    <citation type="submission" date="2021-09" db="EMBL/GenBank/DDBJ databases">
        <authorList>
            <person name="Jia N."/>
            <person name="Wang J."/>
            <person name="Shi W."/>
            <person name="Du L."/>
            <person name="Sun Y."/>
            <person name="Zhan W."/>
            <person name="Jiang J."/>
            <person name="Wang Q."/>
            <person name="Zhang B."/>
            <person name="Ji P."/>
            <person name="Sakyi L.B."/>
            <person name="Cui X."/>
            <person name="Yuan T."/>
            <person name="Jiang B."/>
            <person name="Yang W."/>
            <person name="Lam T.T.-Y."/>
            <person name="Chang Q."/>
            <person name="Ding S."/>
            <person name="Wang X."/>
            <person name="Zhu J."/>
            <person name="Ruan X."/>
            <person name="Zhao L."/>
            <person name="Wei J."/>
            <person name="Que T."/>
            <person name="Du C."/>
            <person name="Cheng J."/>
            <person name="Dai P."/>
            <person name="Han X."/>
            <person name="Huang E."/>
            <person name="Gao Y."/>
            <person name="Liu J."/>
            <person name="Shao H."/>
            <person name="Ye R."/>
            <person name="Li L."/>
            <person name="Wei W."/>
            <person name="Wang X."/>
            <person name="Wang C."/>
            <person name="Huo Q."/>
            <person name="Li W."/>
            <person name="Guo W."/>
            <person name="Chen H."/>
            <person name="Chen S."/>
            <person name="Zhou L."/>
            <person name="Zhou L."/>
            <person name="Ni X."/>
            <person name="Tian J."/>
            <person name="Zhou Y."/>
            <person name="Sheng Y."/>
            <person name="Liu T."/>
            <person name="Pan Y."/>
            <person name="Xia L."/>
            <person name="Li J."/>
            <person name="Zhao F."/>
            <person name="Cao W."/>
        </authorList>
    </citation>
    <scope>NUCLEOTIDE SEQUENCE</scope>
    <source>
        <strain evidence="2">Rsan-2018</strain>
        <tissue evidence="2">Larvae</tissue>
    </source>
</reference>
<comment type="caution">
    <text evidence="2">The sequence shown here is derived from an EMBL/GenBank/DDBJ whole genome shotgun (WGS) entry which is preliminary data.</text>
</comment>
<keyword evidence="1" id="KW-0812">Transmembrane</keyword>
<protein>
    <submittedName>
        <fullName evidence="2">Uncharacterized protein</fullName>
    </submittedName>
</protein>
<feature type="transmembrane region" description="Helical" evidence="1">
    <location>
        <begin position="86"/>
        <end position="108"/>
    </location>
</feature>
<feature type="transmembrane region" description="Helical" evidence="1">
    <location>
        <begin position="46"/>
        <end position="65"/>
    </location>
</feature>
<dbReference type="EMBL" id="JABSTV010001254">
    <property type="protein sequence ID" value="KAH7940006.1"/>
    <property type="molecule type" value="Genomic_DNA"/>
</dbReference>
<keyword evidence="3" id="KW-1185">Reference proteome</keyword>
<keyword evidence="1" id="KW-0472">Membrane</keyword>
<evidence type="ECO:0000313" key="3">
    <source>
        <dbReference type="Proteomes" id="UP000821837"/>
    </source>
</evidence>
<name>A0A9D4PHJ9_RHISA</name>
<keyword evidence="1" id="KW-1133">Transmembrane helix</keyword>
<evidence type="ECO:0000256" key="1">
    <source>
        <dbReference type="SAM" id="Phobius"/>
    </source>
</evidence>
<dbReference type="Proteomes" id="UP000821837">
    <property type="component" value="Chromosome 8"/>
</dbReference>
<evidence type="ECO:0000313" key="2">
    <source>
        <dbReference type="EMBL" id="KAH7940006.1"/>
    </source>
</evidence>
<sequence length="300" mass="33789">MIVNYLCMSIGATKLAAFYARASAFEKLVGTASWYHVAAKRFLWSDILRACLCVIMCTGSAMTIPKQPLFKQSTYSGKSPLMLTYFWLRLLVTVILYFVYDSICIVVLKTACEVLTEYMGSQLRALKVCLSLNTGQPLLYDQISSRIEAVRLNVFTIGQLKGLVNDIWHVPLIVTSFSVLLMPCTGVYEVCRDGSLKQQHYSVLLFSAWTWYEFVTLSIASQSLVNALEHLHDSIDPEDLSLKGADFFRLKMSLLVSERFTDDQFEPVVLATNGCKKLKPNAVPSIVLHRPVWNSLQLKS</sequence>